<feature type="region of interest" description="Disordered" evidence="1">
    <location>
        <begin position="344"/>
        <end position="382"/>
    </location>
</feature>
<accession>A0ABR3FJA4</accession>
<feature type="compositionally biased region" description="Low complexity" evidence="1">
    <location>
        <begin position="61"/>
        <end position="77"/>
    </location>
</feature>
<evidence type="ECO:0000259" key="2">
    <source>
        <dbReference type="Pfam" id="PF21294"/>
    </source>
</evidence>
<organism evidence="3 4">
    <name type="scientific">Marasmius crinis-equi</name>
    <dbReference type="NCBI Taxonomy" id="585013"/>
    <lineage>
        <taxon>Eukaryota</taxon>
        <taxon>Fungi</taxon>
        <taxon>Dikarya</taxon>
        <taxon>Basidiomycota</taxon>
        <taxon>Agaricomycotina</taxon>
        <taxon>Agaricomycetes</taxon>
        <taxon>Agaricomycetidae</taxon>
        <taxon>Agaricales</taxon>
        <taxon>Marasmiineae</taxon>
        <taxon>Marasmiaceae</taxon>
        <taxon>Marasmius</taxon>
    </lineage>
</organism>
<gene>
    <name evidence="3" type="ORF">V5O48_006594</name>
</gene>
<reference evidence="3 4" key="1">
    <citation type="submission" date="2024-02" db="EMBL/GenBank/DDBJ databases">
        <title>A draft genome for the cacao thread blight pathogen Marasmius crinis-equi.</title>
        <authorList>
            <person name="Cohen S.P."/>
            <person name="Baruah I.K."/>
            <person name="Amoako-Attah I."/>
            <person name="Bukari Y."/>
            <person name="Meinhardt L.W."/>
            <person name="Bailey B.A."/>
        </authorList>
    </citation>
    <scope>NUCLEOTIDE SEQUENCE [LARGE SCALE GENOMIC DNA]</scope>
    <source>
        <strain evidence="3 4">GH-76</strain>
    </source>
</reference>
<evidence type="ECO:0000256" key="1">
    <source>
        <dbReference type="SAM" id="MobiDB-lite"/>
    </source>
</evidence>
<comment type="caution">
    <text evidence="3">The sequence shown here is derived from an EMBL/GenBank/DDBJ whole genome shotgun (WGS) entry which is preliminary data.</text>
</comment>
<evidence type="ECO:0000313" key="3">
    <source>
        <dbReference type="EMBL" id="KAL0575381.1"/>
    </source>
</evidence>
<feature type="region of interest" description="Disordered" evidence="1">
    <location>
        <begin position="61"/>
        <end position="80"/>
    </location>
</feature>
<dbReference type="InterPro" id="IPR048958">
    <property type="entry name" value="Polysacc_lyase_14"/>
</dbReference>
<dbReference type="Gene3D" id="2.60.120.200">
    <property type="match status" value="2"/>
</dbReference>
<dbReference type="PANTHER" id="PTHR40124">
    <property type="match status" value="1"/>
</dbReference>
<feature type="compositionally biased region" description="Polar residues" evidence="1">
    <location>
        <begin position="358"/>
        <end position="374"/>
    </location>
</feature>
<proteinExistence type="predicted"/>
<dbReference type="Pfam" id="PF21294">
    <property type="entry name" value="Polysacc_lyase_14"/>
    <property type="match status" value="2"/>
</dbReference>
<feature type="domain" description="Polysaccharide lyase 14" evidence="2">
    <location>
        <begin position="162"/>
        <end position="336"/>
    </location>
</feature>
<keyword evidence="4" id="KW-1185">Reference proteome</keyword>
<dbReference type="Proteomes" id="UP001465976">
    <property type="component" value="Unassembled WGS sequence"/>
</dbReference>
<dbReference type="EMBL" id="JBAHYK010000310">
    <property type="protein sequence ID" value="KAL0575381.1"/>
    <property type="molecule type" value="Genomic_DNA"/>
</dbReference>
<dbReference type="PANTHER" id="PTHR40124:SF1">
    <property type="entry name" value="DISAGGREGATASE RELATED REPEAT PROTEIN"/>
    <property type="match status" value="1"/>
</dbReference>
<feature type="domain" description="Polysaccharide lyase 14" evidence="2">
    <location>
        <begin position="461"/>
        <end position="492"/>
    </location>
</feature>
<sequence length="498" mass="53605">MILVDYILFSSTLSVVRSLPPFLFESGISSSTTAQDATTTLSAITASTITAYITVTLSASPSSVTSTPTTTTRRPSSFDVSPITTPTSVSMWSMPAQITNIAQDLNITRFGDDQRNLRVVNGIPASASAPSYAEITAPALSSSGSSPSLFIPFVDASDQTWDNSSSVLQTFYPRGSVNPSSNPRGGAQFYASPVDLSATKNVTFAYRVFFPIDFDFVKGGKLPGLYGGHSGCSGGNAALTCFSTRLMWREEGNGELYLYAPKDKQTSDLCSDPHSVCDSAYGLSIGRGTFKFTPGKWTFVSQTVTLNTPGKQDGCLTLAVNGKRVIDRKDIFYRKSVYYPEVMPKSKKSNKTSSSRKQLPQTSVPRPTHTQSPSVVPPPIPYRHKSGGLLGLGLGGILSNGNEDLEPTQDELFIDDGPTYTPTNDDGIGKPFPSNQQSWDSSASDSSLRIFDSESTPGGPVGFAGIFFSTFFGGHRPDWASPRDQYAWFKDFSLTRNA</sequence>
<name>A0ABR3FJA4_9AGAR</name>
<evidence type="ECO:0000313" key="4">
    <source>
        <dbReference type="Proteomes" id="UP001465976"/>
    </source>
</evidence>
<protein>
    <recommendedName>
        <fullName evidence="2">Polysaccharide lyase 14 domain-containing protein</fullName>
    </recommendedName>
</protein>